<dbReference type="EC" id="2.4.2.9" evidence="4 13"/>
<dbReference type="CDD" id="cd06223">
    <property type="entry name" value="PRTases_typeI"/>
    <property type="match status" value="1"/>
</dbReference>
<keyword evidence="7 15" id="KW-0808">Transferase</keyword>
<comment type="pathway">
    <text evidence="2">Pyrimidine metabolism; UMP biosynthesis via salvage pathway; UMP from uracil: step 1/1.</text>
</comment>
<reference evidence="15 16" key="1">
    <citation type="submission" date="2019-02" db="EMBL/GenBank/DDBJ databases">
        <title>Deep-cultivation of Planctomycetes and their phenomic and genomic characterization uncovers novel biology.</title>
        <authorList>
            <person name="Wiegand S."/>
            <person name="Jogler M."/>
            <person name="Boedeker C."/>
            <person name="Pinto D."/>
            <person name="Vollmers J."/>
            <person name="Rivas-Marin E."/>
            <person name="Kohn T."/>
            <person name="Peeters S.H."/>
            <person name="Heuer A."/>
            <person name="Rast P."/>
            <person name="Oberbeckmann S."/>
            <person name="Bunk B."/>
            <person name="Jeske O."/>
            <person name="Meyerdierks A."/>
            <person name="Storesund J.E."/>
            <person name="Kallscheuer N."/>
            <person name="Luecker S."/>
            <person name="Lage O.M."/>
            <person name="Pohl T."/>
            <person name="Merkel B.J."/>
            <person name="Hornburger P."/>
            <person name="Mueller R.-W."/>
            <person name="Bruemmer F."/>
            <person name="Labrenz M."/>
            <person name="Spormann A.M."/>
            <person name="Op Den Camp H."/>
            <person name="Overmann J."/>
            <person name="Amann R."/>
            <person name="Jetten M.S.M."/>
            <person name="Mascher T."/>
            <person name="Medema M.H."/>
            <person name="Devos D.P."/>
            <person name="Kaster A.-K."/>
            <person name="Ovreas L."/>
            <person name="Rohde M."/>
            <person name="Galperin M.Y."/>
            <person name="Jogler C."/>
        </authorList>
    </citation>
    <scope>NUCLEOTIDE SEQUENCE [LARGE SCALE GENOMIC DNA]</scope>
    <source>
        <strain evidence="15 16">Pla123a</strain>
    </source>
</reference>
<dbReference type="Gene3D" id="3.40.50.2020">
    <property type="match status" value="1"/>
</dbReference>
<dbReference type="OrthoDB" id="9781675at2"/>
<evidence type="ECO:0000256" key="10">
    <source>
        <dbReference type="ARBA" id="ARBA00052919"/>
    </source>
</evidence>
<dbReference type="NCBIfam" id="NF001097">
    <property type="entry name" value="PRK00129.1"/>
    <property type="match status" value="1"/>
</dbReference>
<name>A0A5C5YKY1_9BACT</name>
<evidence type="ECO:0000256" key="7">
    <source>
        <dbReference type="ARBA" id="ARBA00022679"/>
    </source>
</evidence>
<dbReference type="PANTHER" id="PTHR32315">
    <property type="entry name" value="ADENINE PHOSPHORIBOSYLTRANSFERASE"/>
    <property type="match status" value="1"/>
</dbReference>
<protein>
    <recommendedName>
        <fullName evidence="12 13">Uracil phosphoribosyltransferase</fullName>
        <ecNumber evidence="4 13">2.4.2.9</ecNumber>
    </recommendedName>
</protein>
<evidence type="ECO:0000313" key="15">
    <source>
        <dbReference type="EMBL" id="TWT75570.1"/>
    </source>
</evidence>
<keyword evidence="8" id="KW-0547">Nucleotide-binding</keyword>
<evidence type="ECO:0000256" key="13">
    <source>
        <dbReference type="NCBIfam" id="TIGR01091"/>
    </source>
</evidence>
<keyword evidence="5" id="KW-0021">Allosteric enzyme</keyword>
<dbReference type="InterPro" id="IPR029057">
    <property type="entry name" value="PRTase-like"/>
</dbReference>
<dbReference type="AlphaFoldDB" id="A0A5C5YKY1"/>
<evidence type="ECO:0000256" key="9">
    <source>
        <dbReference type="ARBA" id="ARBA00023134"/>
    </source>
</evidence>
<keyword evidence="9" id="KW-0342">GTP-binding</keyword>
<dbReference type="FunFam" id="3.40.50.2020:FF:000003">
    <property type="entry name" value="Uracil phosphoribosyltransferase"/>
    <property type="match status" value="1"/>
</dbReference>
<dbReference type="PANTHER" id="PTHR32315:SF4">
    <property type="entry name" value="URACIL PHOSPHORIBOSYLTRANSFERASE, CHLOROPLASTIC"/>
    <property type="match status" value="1"/>
</dbReference>
<dbReference type="EMBL" id="SJPO01000007">
    <property type="protein sequence ID" value="TWT75570.1"/>
    <property type="molecule type" value="Genomic_DNA"/>
</dbReference>
<evidence type="ECO:0000256" key="3">
    <source>
        <dbReference type="ARBA" id="ARBA00009516"/>
    </source>
</evidence>
<organism evidence="15 16">
    <name type="scientific">Posidoniimonas polymericola</name>
    <dbReference type="NCBI Taxonomy" id="2528002"/>
    <lineage>
        <taxon>Bacteria</taxon>
        <taxon>Pseudomonadati</taxon>
        <taxon>Planctomycetota</taxon>
        <taxon>Planctomycetia</taxon>
        <taxon>Pirellulales</taxon>
        <taxon>Lacipirellulaceae</taxon>
        <taxon>Posidoniimonas</taxon>
    </lineage>
</organism>
<evidence type="ECO:0000259" key="14">
    <source>
        <dbReference type="Pfam" id="PF14681"/>
    </source>
</evidence>
<evidence type="ECO:0000256" key="12">
    <source>
        <dbReference type="ARBA" id="ARBA00072146"/>
    </source>
</evidence>
<evidence type="ECO:0000256" key="5">
    <source>
        <dbReference type="ARBA" id="ARBA00022533"/>
    </source>
</evidence>
<accession>A0A5C5YKY1</accession>
<comment type="function">
    <text evidence="11">Catalyzes the conversion of uracil and 5-phospho-alpha-D-ribose 1-diphosphate (PRPP) to UMP and diphosphate.</text>
</comment>
<dbReference type="GO" id="GO:0005737">
    <property type="term" value="C:cytoplasm"/>
    <property type="evidence" value="ECO:0007669"/>
    <property type="project" value="UniProtKB-ARBA"/>
</dbReference>
<comment type="cofactor">
    <cofactor evidence="1">
        <name>Mg(2+)</name>
        <dbReference type="ChEBI" id="CHEBI:18420"/>
    </cofactor>
</comment>
<keyword evidence="16" id="KW-1185">Reference proteome</keyword>
<comment type="caution">
    <text evidence="15">The sequence shown here is derived from an EMBL/GenBank/DDBJ whole genome shotgun (WGS) entry which is preliminary data.</text>
</comment>
<proteinExistence type="inferred from homology"/>
<evidence type="ECO:0000256" key="6">
    <source>
        <dbReference type="ARBA" id="ARBA00022676"/>
    </source>
</evidence>
<evidence type="ECO:0000313" key="16">
    <source>
        <dbReference type="Proteomes" id="UP000318478"/>
    </source>
</evidence>
<evidence type="ECO:0000256" key="8">
    <source>
        <dbReference type="ARBA" id="ARBA00022741"/>
    </source>
</evidence>
<evidence type="ECO:0000256" key="1">
    <source>
        <dbReference type="ARBA" id="ARBA00001946"/>
    </source>
</evidence>
<dbReference type="RefSeq" id="WP_146588449.1">
    <property type="nucleotide sequence ID" value="NZ_SJPO01000007.1"/>
</dbReference>
<sequence length="210" mass="22657">MPGVHEVVHPLIGRHLTVLRNETTRPAEFRGSVRRLATLLAYEATKDLGSLPTKVKTPVAMAEGCELTDRIGLVPILRAGLGMVDPVLDLIPSAEVWHLGLYRDEETAQPVRYYDKLPPGKPVDTALVLDPMLATGGSAVAALQTLYEWGVGRAKVLSLIASQEGVDTVAAAFPQAQVYVCKVDPELNDQKFIVPGLGDAGDRSFNTIIH</sequence>
<dbReference type="Pfam" id="PF14681">
    <property type="entry name" value="UPRTase"/>
    <property type="match status" value="1"/>
</dbReference>
<feature type="domain" description="Phosphoribosyltransferase" evidence="14">
    <location>
        <begin position="9"/>
        <end position="207"/>
    </location>
</feature>
<evidence type="ECO:0000256" key="2">
    <source>
        <dbReference type="ARBA" id="ARBA00005180"/>
    </source>
</evidence>
<comment type="catalytic activity">
    <reaction evidence="10">
        <text>UMP + diphosphate = 5-phospho-alpha-D-ribose 1-diphosphate + uracil</text>
        <dbReference type="Rhea" id="RHEA:13017"/>
        <dbReference type="ChEBI" id="CHEBI:17568"/>
        <dbReference type="ChEBI" id="CHEBI:33019"/>
        <dbReference type="ChEBI" id="CHEBI:57865"/>
        <dbReference type="ChEBI" id="CHEBI:58017"/>
        <dbReference type="EC" id="2.4.2.9"/>
    </reaction>
</comment>
<dbReference type="NCBIfam" id="TIGR01091">
    <property type="entry name" value="upp"/>
    <property type="match status" value="1"/>
</dbReference>
<dbReference type="GO" id="GO:0004845">
    <property type="term" value="F:uracil phosphoribosyltransferase activity"/>
    <property type="evidence" value="ECO:0007669"/>
    <property type="project" value="UniProtKB-UniRule"/>
</dbReference>
<evidence type="ECO:0000256" key="4">
    <source>
        <dbReference type="ARBA" id="ARBA00011894"/>
    </source>
</evidence>
<dbReference type="GO" id="GO:0005525">
    <property type="term" value="F:GTP binding"/>
    <property type="evidence" value="ECO:0007669"/>
    <property type="project" value="UniProtKB-KW"/>
</dbReference>
<dbReference type="UniPathway" id="UPA00574">
    <property type="reaction ID" value="UER00636"/>
</dbReference>
<dbReference type="GO" id="GO:0006223">
    <property type="term" value="P:uracil salvage"/>
    <property type="evidence" value="ECO:0007669"/>
    <property type="project" value="InterPro"/>
</dbReference>
<dbReference type="InterPro" id="IPR050054">
    <property type="entry name" value="UPRTase/APRTase"/>
</dbReference>
<evidence type="ECO:0000256" key="11">
    <source>
        <dbReference type="ARBA" id="ARBA00056901"/>
    </source>
</evidence>
<dbReference type="GO" id="GO:0044206">
    <property type="term" value="P:UMP salvage"/>
    <property type="evidence" value="ECO:0007669"/>
    <property type="project" value="UniProtKB-UniPathway"/>
</dbReference>
<dbReference type="SUPFAM" id="SSF53271">
    <property type="entry name" value="PRTase-like"/>
    <property type="match status" value="1"/>
</dbReference>
<dbReference type="InterPro" id="IPR000836">
    <property type="entry name" value="PRTase_dom"/>
</dbReference>
<dbReference type="Proteomes" id="UP000318478">
    <property type="component" value="Unassembled WGS sequence"/>
</dbReference>
<dbReference type="InterPro" id="IPR005765">
    <property type="entry name" value="UPRT"/>
</dbReference>
<comment type="similarity">
    <text evidence="3">Belongs to the UPRTase family.</text>
</comment>
<gene>
    <name evidence="15" type="primary">upp</name>
    <name evidence="15" type="ORF">Pla123a_30800</name>
</gene>
<keyword evidence="6 15" id="KW-0328">Glycosyltransferase</keyword>